<evidence type="ECO:0000256" key="1">
    <source>
        <dbReference type="SAM" id="SignalP"/>
    </source>
</evidence>
<sequence length="129" mass="14154">MYACCASSFALLLLRPSQRHEITEPTWKWSNGFKGRIPSVHRLGPTNLPSGRSHTNTYNHISARAASRTRACNSLRLKMELICTWPAGVPNLGKSHVESRKTSDIAAGNAACDGGNPHWLHLDPLPSRA</sequence>
<accession>A0A9P4UMQ4</accession>
<evidence type="ECO:0000313" key="3">
    <source>
        <dbReference type="Proteomes" id="UP000799441"/>
    </source>
</evidence>
<evidence type="ECO:0000313" key="2">
    <source>
        <dbReference type="EMBL" id="KAF2721512.1"/>
    </source>
</evidence>
<keyword evidence="3" id="KW-1185">Reference proteome</keyword>
<dbReference type="Proteomes" id="UP000799441">
    <property type="component" value="Unassembled WGS sequence"/>
</dbReference>
<protein>
    <recommendedName>
        <fullName evidence="4">Secreted protein</fullName>
    </recommendedName>
</protein>
<dbReference type="AlphaFoldDB" id="A0A9P4UMQ4"/>
<keyword evidence="1" id="KW-0732">Signal</keyword>
<evidence type="ECO:0008006" key="4">
    <source>
        <dbReference type="Google" id="ProtNLM"/>
    </source>
</evidence>
<reference evidence="2" key="1">
    <citation type="journal article" date="2020" name="Stud. Mycol.">
        <title>101 Dothideomycetes genomes: a test case for predicting lifestyles and emergence of pathogens.</title>
        <authorList>
            <person name="Haridas S."/>
            <person name="Albert R."/>
            <person name="Binder M."/>
            <person name="Bloem J."/>
            <person name="Labutti K."/>
            <person name="Salamov A."/>
            <person name="Andreopoulos B."/>
            <person name="Baker S."/>
            <person name="Barry K."/>
            <person name="Bills G."/>
            <person name="Bluhm B."/>
            <person name="Cannon C."/>
            <person name="Castanera R."/>
            <person name="Culley D."/>
            <person name="Daum C."/>
            <person name="Ezra D."/>
            <person name="Gonzalez J."/>
            <person name="Henrissat B."/>
            <person name="Kuo A."/>
            <person name="Liang C."/>
            <person name="Lipzen A."/>
            <person name="Lutzoni F."/>
            <person name="Magnuson J."/>
            <person name="Mondo S."/>
            <person name="Nolan M."/>
            <person name="Ohm R."/>
            <person name="Pangilinan J."/>
            <person name="Park H.-J."/>
            <person name="Ramirez L."/>
            <person name="Alfaro M."/>
            <person name="Sun H."/>
            <person name="Tritt A."/>
            <person name="Yoshinaga Y."/>
            <person name="Zwiers L.-H."/>
            <person name="Turgeon B."/>
            <person name="Goodwin S."/>
            <person name="Spatafora J."/>
            <person name="Crous P."/>
            <person name="Grigoriev I."/>
        </authorList>
    </citation>
    <scope>NUCLEOTIDE SEQUENCE</scope>
    <source>
        <strain evidence="2">CBS 116435</strain>
    </source>
</reference>
<proteinExistence type="predicted"/>
<feature type="signal peptide" evidence="1">
    <location>
        <begin position="1"/>
        <end position="19"/>
    </location>
</feature>
<name>A0A9P4UMQ4_9PEZI</name>
<feature type="chain" id="PRO_5040262307" description="Secreted protein" evidence="1">
    <location>
        <begin position="20"/>
        <end position="129"/>
    </location>
</feature>
<gene>
    <name evidence="2" type="ORF">K431DRAFT_71812</name>
</gene>
<comment type="caution">
    <text evidence="2">The sequence shown here is derived from an EMBL/GenBank/DDBJ whole genome shotgun (WGS) entry which is preliminary data.</text>
</comment>
<dbReference type="EMBL" id="MU003790">
    <property type="protein sequence ID" value="KAF2721512.1"/>
    <property type="molecule type" value="Genomic_DNA"/>
</dbReference>
<organism evidence="2 3">
    <name type="scientific">Polychaeton citri CBS 116435</name>
    <dbReference type="NCBI Taxonomy" id="1314669"/>
    <lineage>
        <taxon>Eukaryota</taxon>
        <taxon>Fungi</taxon>
        <taxon>Dikarya</taxon>
        <taxon>Ascomycota</taxon>
        <taxon>Pezizomycotina</taxon>
        <taxon>Dothideomycetes</taxon>
        <taxon>Dothideomycetidae</taxon>
        <taxon>Capnodiales</taxon>
        <taxon>Capnodiaceae</taxon>
        <taxon>Polychaeton</taxon>
    </lineage>
</organism>